<gene>
    <name evidence="1" type="ORF">RPERSI_LOCUS6537</name>
</gene>
<dbReference type="Proteomes" id="UP000789920">
    <property type="component" value="Unassembled WGS sequence"/>
</dbReference>
<name>A0ACA9MYG4_9GLOM</name>
<comment type="caution">
    <text evidence="1">The sequence shown here is derived from an EMBL/GenBank/DDBJ whole genome shotgun (WGS) entry which is preliminary data.</text>
</comment>
<keyword evidence="2" id="KW-1185">Reference proteome</keyword>
<reference evidence="1" key="1">
    <citation type="submission" date="2021-06" db="EMBL/GenBank/DDBJ databases">
        <authorList>
            <person name="Kallberg Y."/>
            <person name="Tangrot J."/>
            <person name="Rosling A."/>
        </authorList>
    </citation>
    <scope>NUCLEOTIDE SEQUENCE</scope>
    <source>
        <strain evidence="1">MA461A</strain>
    </source>
</reference>
<proteinExistence type="predicted"/>
<dbReference type="EMBL" id="CAJVQC010010440">
    <property type="protein sequence ID" value="CAG8616708.1"/>
    <property type="molecule type" value="Genomic_DNA"/>
</dbReference>
<evidence type="ECO:0000313" key="2">
    <source>
        <dbReference type="Proteomes" id="UP000789920"/>
    </source>
</evidence>
<sequence>VKNSPDFYQEAPFLTIAEDLLKLIKEDKVDRIIFLSAYDKRKFPNGDERKFRMIHDTFGGLTLKSRGTICSFCEVPFSNDNPNICKDVAKVTKELMDKIISDSVLANESKDSIIAKLEKQHLKLITIAPYYPAIEHHPEVVLVKNENGEWKKRTRDIFCVSNIMSVAATLIMQIRIQINEDKLAELEKQRF</sequence>
<organism evidence="1 2">
    <name type="scientific">Racocetra persica</name>
    <dbReference type="NCBI Taxonomy" id="160502"/>
    <lineage>
        <taxon>Eukaryota</taxon>
        <taxon>Fungi</taxon>
        <taxon>Fungi incertae sedis</taxon>
        <taxon>Mucoromycota</taxon>
        <taxon>Glomeromycotina</taxon>
        <taxon>Glomeromycetes</taxon>
        <taxon>Diversisporales</taxon>
        <taxon>Gigasporaceae</taxon>
        <taxon>Racocetra</taxon>
    </lineage>
</organism>
<accession>A0ACA9MYG4</accession>
<feature type="non-terminal residue" evidence="1">
    <location>
        <position position="1"/>
    </location>
</feature>
<evidence type="ECO:0000313" key="1">
    <source>
        <dbReference type="EMBL" id="CAG8616708.1"/>
    </source>
</evidence>
<protein>
    <submittedName>
        <fullName evidence="1">17082_t:CDS:1</fullName>
    </submittedName>
</protein>